<dbReference type="NCBIfam" id="NF005559">
    <property type="entry name" value="PRK07231.1"/>
    <property type="match status" value="1"/>
</dbReference>
<dbReference type="PANTHER" id="PTHR42879:SF2">
    <property type="entry name" value="3-OXOACYL-[ACYL-CARRIER-PROTEIN] REDUCTASE FABG"/>
    <property type="match status" value="1"/>
</dbReference>
<dbReference type="Gene3D" id="3.40.50.720">
    <property type="entry name" value="NAD(P)-binding Rossmann-like Domain"/>
    <property type="match status" value="1"/>
</dbReference>
<keyword evidence="2" id="KW-0560">Oxidoreductase</keyword>
<evidence type="ECO:0000256" key="2">
    <source>
        <dbReference type="ARBA" id="ARBA00023002"/>
    </source>
</evidence>
<protein>
    <submittedName>
        <fullName evidence="4">SDR family oxidoreductase</fullName>
    </submittedName>
</protein>
<evidence type="ECO:0000313" key="4">
    <source>
        <dbReference type="EMBL" id="MBU9738297.1"/>
    </source>
</evidence>
<dbReference type="PRINTS" id="PR00080">
    <property type="entry name" value="SDRFAMILY"/>
</dbReference>
<dbReference type="InterPro" id="IPR050259">
    <property type="entry name" value="SDR"/>
</dbReference>
<dbReference type="GO" id="GO:0016491">
    <property type="term" value="F:oxidoreductase activity"/>
    <property type="evidence" value="ECO:0007669"/>
    <property type="project" value="UniProtKB-KW"/>
</dbReference>
<dbReference type="Pfam" id="PF13561">
    <property type="entry name" value="adh_short_C2"/>
    <property type="match status" value="1"/>
</dbReference>
<evidence type="ECO:0000313" key="5">
    <source>
        <dbReference type="Proteomes" id="UP000712157"/>
    </source>
</evidence>
<dbReference type="InterPro" id="IPR002347">
    <property type="entry name" value="SDR_fam"/>
</dbReference>
<dbReference type="PANTHER" id="PTHR42879">
    <property type="entry name" value="3-OXOACYL-(ACYL-CARRIER-PROTEIN) REDUCTASE"/>
    <property type="match status" value="1"/>
</dbReference>
<evidence type="ECO:0000256" key="1">
    <source>
        <dbReference type="ARBA" id="ARBA00006484"/>
    </source>
</evidence>
<dbReference type="InterPro" id="IPR036291">
    <property type="entry name" value="NAD(P)-bd_dom_sf"/>
</dbReference>
<name>A0A949K2U7_9FIRM</name>
<keyword evidence="3" id="KW-0443">Lipid metabolism</keyword>
<keyword evidence="5" id="KW-1185">Reference proteome</keyword>
<keyword evidence="3" id="KW-0753">Steroid metabolism</keyword>
<dbReference type="AlphaFoldDB" id="A0A949K2U7"/>
<comment type="caution">
    <text evidence="4">The sequence shown here is derived from an EMBL/GenBank/DDBJ whole genome shotgun (WGS) entry which is preliminary data.</text>
</comment>
<dbReference type="NCBIfam" id="NF009466">
    <property type="entry name" value="PRK12826.1-2"/>
    <property type="match status" value="1"/>
</dbReference>
<dbReference type="RefSeq" id="WP_238722529.1">
    <property type="nucleotide sequence ID" value="NZ_JAHQCW010000032.1"/>
</dbReference>
<dbReference type="SUPFAM" id="SSF51735">
    <property type="entry name" value="NAD(P)-binding Rossmann-fold domains"/>
    <property type="match status" value="1"/>
</dbReference>
<proteinExistence type="inferred from homology"/>
<dbReference type="FunFam" id="3.40.50.720:FF:000084">
    <property type="entry name" value="Short-chain dehydrogenase reductase"/>
    <property type="match status" value="1"/>
</dbReference>
<reference evidence="4" key="1">
    <citation type="submission" date="2021-06" db="EMBL/GenBank/DDBJ databases">
        <title>Description of novel taxa of the family Lachnospiraceae.</title>
        <authorList>
            <person name="Chaplin A.V."/>
            <person name="Sokolova S.R."/>
            <person name="Pikina A.P."/>
            <person name="Korzhanova M."/>
            <person name="Belova V."/>
            <person name="Korostin D."/>
            <person name="Efimov B.A."/>
        </authorList>
    </citation>
    <scope>NUCLEOTIDE SEQUENCE</scope>
    <source>
        <strain evidence="4">ASD5720</strain>
    </source>
</reference>
<dbReference type="GO" id="GO:0008206">
    <property type="term" value="P:bile acid metabolic process"/>
    <property type="evidence" value="ECO:0007669"/>
    <property type="project" value="UniProtKB-ARBA"/>
</dbReference>
<organism evidence="4 5">
    <name type="scientific">Diplocloster agilis</name>
    <dbReference type="NCBI Taxonomy" id="2850323"/>
    <lineage>
        <taxon>Bacteria</taxon>
        <taxon>Bacillati</taxon>
        <taxon>Bacillota</taxon>
        <taxon>Clostridia</taxon>
        <taxon>Lachnospirales</taxon>
        <taxon>Lachnospiraceae</taxon>
        <taxon>Diplocloster</taxon>
    </lineage>
</organism>
<comment type="similarity">
    <text evidence="1">Belongs to the short-chain dehydrogenases/reductases (SDR) family.</text>
</comment>
<dbReference type="PRINTS" id="PR00081">
    <property type="entry name" value="GDHRDH"/>
</dbReference>
<evidence type="ECO:0000256" key="3">
    <source>
        <dbReference type="ARBA" id="ARBA00023221"/>
    </source>
</evidence>
<dbReference type="Proteomes" id="UP000712157">
    <property type="component" value="Unassembled WGS sequence"/>
</dbReference>
<accession>A0A949K2U7</accession>
<gene>
    <name evidence="4" type="ORF">KTH89_17270</name>
</gene>
<dbReference type="EMBL" id="JAHQCW010000032">
    <property type="protein sequence ID" value="MBU9738297.1"/>
    <property type="molecule type" value="Genomic_DNA"/>
</dbReference>
<sequence length="261" mass="28198">MNIDLTGKTAVITGGSGAIGMAMCEYYIQSGANVAVVDIDRTKGEEAASQLRKLRGNARYFFGDVSDGESMESMCAQVLDTFGGIEILVNNAGVNVGPEGRALIQDFTEENWHKIMKVDLDGVFYCSRPVIRHMAARKYGRIINIASCVGQVPMRNQCAFTAAKAAVIHLTKTMAVELGADGILVNCICPGSVIFEGTRALFYADQERSERMLAHIPLGRPAEPREIAGTAVFLSSDEMTYMTGSIITVDGGWTCGFARDF</sequence>